<evidence type="ECO:0000256" key="1">
    <source>
        <dbReference type="SAM" id="Phobius"/>
    </source>
</evidence>
<evidence type="ECO:0000313" key="2">
    <source>
        <dbReference type="EMBL" id="MEC1179157.1"/>
    </source>
</evidence>
<dbReference type="AlphaFoldDB" id="A0AAW9NS40"/>
<gene>
    <name evidence="2" type="ORF">P9B03_11740</name>
</gene>
<keyword evidence="1" id="KW-0472">Membrane</keyword>
<protein>
    <submittedName>
        <fullName evidence="2">Uncharacterized protein</fullName>
    </submittedName>
</protein>
<dbReference type="Proteomes" id="UP001344888">
    <property type="component" value="Unassembled WGS sequence"/>
</dbReference>
<comment type="caution">
    <text evidence="2">The sequence shown here is derived from an EMBL/GenBank/DDBJ whole genome shotgun (WGS) entry which is preliminary data.</text>
</comment>
<sequence>MNTKWDEENIEKLLTQAPKIQDHRSKEEIFAKLQAAGAFEEEPVQQPPVTQRKRRSYKWVSSIAVAAVVTCGVGISMFINMEDEHDKASNIAMQNENEQGSDNEAAETEAMGGASTFAADDVMTARTAIPNDSSPVYEDNVGDGEVFTFSLAGEEDVSIPSAIVIPREKLVEDLGKEKPSQAEMYNFYAPKLDEKGFGFEEQHPIAGEVTEDGQELVIALENPENQPMDKTIKETFPQYDEILLEKGASASDQIGLATMSLGQNYSYYLFTQQDKKYFVQQPEAAYNHVDEAILGMTGHATEKYESAIVEGITFTVTTADYVHVKFDQPLDLETIDYVQAKHMLEGMMLTAATFKQQIIFENIVQTVWDRFDFTQPQPIPVAPNELPLDIIQP</sequence>
<reference evidence="2 3" key="1">
    <citation type="submission" date="2023-03" db="EMBL/GenBank/DDBJ databases">
        <title>Bacillus Genome Sequencing.</title>
        <authorList>
            <person name="Dunlap C."/>
        </authorList>
    </citation>
    <scope>NUCLEOTIDE SEQUENCE [LARGE SCALE GENOMIC DNA]</scope>
    <source>
        <strain evidence="2 3">B-59205</strain>
    </source>
</reference>
<dbReference type="RefSeq" id="WP_326123656.1">
    <property type="nucleotide sequence ID" value="NZ_JARSFG010000016.1"/>
</dbReference>
<feature type="transmembrane region" description="Helical" evidence="1">
    <location>
        <begin position="59"/>
        <end position="79"/>
    </location>
</feature>
<keyword evidence="3" id="KW-1185">Reference proteome</keyword>
<dbReference type="EMBL" id="JARSFG010000016">
    <property type="protein sequence ID" value="MEC1179157.1"/>
    <property type="molecule type" value="Genomic_DNA"/>
</dbReference>
<keyword evidence="1" id="KW-1133">Transmembrane helix</keyword>
<proteinExistence type="predicted"/>
<organism evidence="2 3">
    <name type="scientific">Metasolibacillus meyeri</name>
    <dbReference type="NCBI Taxonomy" id="1071052"/>
    <lineage>
        <taxon>Bacteria</taxon>
        <taxon>Bacillati</taxon>
        <taxon>Bacillota</taxon>
        <taxon>Bacilli</taxon>
        <taxon>Bacillales</taxon>
        <taxon>Caryophanaceae</taxon>
        <taxon>Metasolibacillus</taxon>
    </lineage>
</organism>
<keyword evidence="1" id="KW-0812">Transmembrane</keyword>
<name>A0AAW9NS40_9BACL</name>
<accession>A0AAW9NS40</accession>
<evidence type="ECO:0000313" key="3">
    <source>
        <dbReference type="Proteomes" id="UP001344888"/>
    </source>
</evidence>